<proteinExistence type="predicted"/>
<dbReference type="EMBL" id="LAZR01032550">
    <property type="protein sequence ID" value="KKL50568.1"/>
    <property type="molecule type" value="Genomic_DNA"/>
</dbReference>
<feature type="non-terminal residue" evidence="2">
    <location>
        <position position="30"/>
    </location>
</feature>
<dbReference type="AlphaFoldDB" id="A0A0F9CMJ6"/>
<accession>A0A0F9CMJ6</accession>
<feature type="region of interest" description="Disordered" evidence="1">
    <location>
        <begin position="1"/>
        <end position="30"/>
    </location>
</feature>
<sequence length="30" mass="3650">MPYKDPVKQKAHAKRWAKDHPERVRAIHKK</sequence>
<organism evidence="2">
    <name type="scientific">marine sediment metagenome</name>
    <dbReference type="NCBI Taxonomy" id="412755"/>
    <lineage>
        <taxon>unclassified sequences</taxon>
        <taxon>metagenomes</taxon>
        <taxon>ecological metagenomes</taxon>
    </lineage>
</organism>
<reference evidence="2" key="1">
    <citation type="journal article" date="2015" name="Nature">
        <title>Complex archaea that bridge the gap between prokaryotes and eukaryotes.</title>
        <authorList>
            <person name="Spang A."/>
            <person name="Saw J.H."/>
            <person name="Jorgensen S.L."/>
            <person name="Zaremba-Niedzwiedzka K."/>
            <person name="Martijn J."/>
            <person name="Lind A.E."/>
            <person name="van Eijk R."/>
            <person name="Schleper C."/>
            <person name="Guy L."/>
            <person name="Ettema T.J."/>
        </authorList>
    </citation>
    <scope>NUCLEOTIDE SEQUENCE</scope>
</reference>
<evidence type="ECO:0000256" key="1">
    <source>
        <dbReference type="SAM" id="MobiDB-lite"/>
    </source>
</evidence>
<comment type="caution">
    <text evidence="2">The sequence shown here is derived from an EMBL/GenBank/DDBJ whole genome shotgun (WGS) entry which is preliminary data.</text>
</comment>
<gene>
    <name evidence="2" type="ORF">LCGC14_2304160</name>
</gene>
<feature type="compositionally biased region" description="Basic and acidic residues" evidence="1">
    <location>
        <begin position="16"/>
        <end position="30"/>
    </location>
</feature>
<protein>
    <submittedName>
        <fullName evidence="2">Uncharacterized protein</fullName>
    </submittedName>
</protein>
<evidence type="ECO:0000313" key="2">
    <source>
        <dbReference type="EMBL" id="KKL50568.1"/>
    </source>
</evidence>
<name>A0A0F9CMJ6_9ZZZZ</name>